<reference evidence="5 6" key="1">
    <citation type="journal article" date="2002" name="Proc. Natl. Acad. Sci. U.S.A.">
        <title>Genome sequence of a serotype M3 strain of group A Streptococcus: phage-encoded toxins, the high-virulence phenotype, and clone emergence.</title>
        <authorList>
            <person name="Beres S.B."/>
            <person name="Sylva G.L."/>
            <person name="Barbian K.D."/>
            <person name="Lei B."/>
            <person name="Hoff J.S."/>
            <person name="Mammarella N.D."/>
            <person name="Liu M.Y."/>
            <person name="Smoot J.C."/>
            <person name="Porcella S.F."/>
            <person name="Parkins L.D."/>
            <person name="Campbell D.S."/>
            <person name="Smith T.M."/>
            <person name="McCormick J.K."/>
            <person name="Leung D.Y."/>
            <person name="Schlievert P.M."/>
            <person name="Musser J.M."/>
        </authorList>
    </citation>
    <scope>NUCLEOTIDE SEQUENCE [LARGE SCALE GENOMIC DNA]</scope>
    <source>
        <strain evidence="6">ATCC BAA-595 / MGAS315</strain>
    </source>
</reference>
<dbReference type="EMBL" id="AE014074">
    <property type="protein sequence ID" value="AAM79878.1"/>
    <property type="molecule type" value="Genomic_DNA"/>
</dbReference>
<name>A0A0H2UWK9_STRP3</name>
<protein>
    <submittedName>
        <fullName evidence="5">Putative oxidoreductase</fullName>
    </submittedName>
</protein>
<dbReference type="HOGENOM" id="CLU_023194_7_2_9"/>
<dbReference type="InterPro" id="IPR000683">
    <property type="entry name" value="Gfo/Idh/MocA-like_OxRdtase_N"/>
</dbReference>
<feature type="domain" description="GFO/IDH/MocA-like oxidoreductase" evidence="4">
    <location>
        <begin position="132"/>
        <end position="247"/>
    </location>
</feature>
<feature type="domain" description="Gfo/Idh/MocA-like oxidoreductase N-terminal" evidence="3">
    <location>
        <begin position="5"/>
        <end position="120"/>
    </location>
</feature>
<dbReference type="KEGG" id="spg:SpyM3_1271"/>
<dbReference type="PANTHER" id="PTHR22604:SF105">
    <property type="entry name" value="TRANS-1,2-DIHYDROBENZENE-1,2-DIOL DEHYDROGENASE"/>
    <property type="match status" value="1"/>
</dbReference>
<dbReference type="InterPro" id="IPR055170">
    <property type="entry name" value="GFO_IDH_MocA-like_dom"/>
</dbReference>
<evidence type="ECO:0000256" key="2">
    <source>
        <dbReference type="ARBA" id="ARBA00023002"/>
    </source>
</evidence>
<gene>
    <name evidence="5" type="ordered locus">SpyM3_1271</name>
</gene>
<proteinExistence type="inferred from homology"/>
<dbReference type="Pfam" id="PF01408">
    <property type="entry name" value="GFO_IDH_MocA"/>
    <property type="match status" value="1"/>
</dbReference>
<evidence type="ECO:0000259" key="3">
    <source>
        <dbReference type="Pfam" id="PF01408"/>
    </source>
</evidence>
<dbReference type="AlphaFoldDB" id="A0A0H2UWK9"/>
<dbReference type="RefSeq" id="WP_011054772.1">
    <property type="nucleotide sequence ID" value="NC_004070.1"/>
</dbReference>
<keyword evidence="2" id="KW-0560">Oxidoreductase</keyword>
<accession>A0A0H2UWK9</accession>
<sequence length="319" mass="34596">MAKVRYGIVSTAQVAPRFIEGVRLAGNGEVVAVSSRSLDKAKAFAAAHQLPKAYGSLDDMLLDASIDAIYVASINQDHFPAAKKALLAGKHVLVEKPFTLTSAQAEELFALAQERGLFLMEAQKAVFIPMTQRLKTLITAGELGDIVSVSSTTAYPNIDHVTWFRDLEKGGGTVHFMAPYALSYLPYLFDADIVSASGVAHFPKGQSDSQSKLVLALSNGVLVDIFLTTHLSLPHELVIYGTKGRLEIPHFWKTTHATLVRPDGSRSVIEATMSSDFEAEAHHVSQMILEGQLTSPVMTKSLTLSGVGLIEKLYRSWGK</sequence>
<dbReference type="InterPro" id="IPR036291">
    <property type="entry name" value="NAD(P)-bd_dom_sf"/>
</dbReference>
<comment type="similarity">
    <text evidence="1">Belongs to the Gfo/Idh/MocA family.</text>
</comment>
<dbReference type="Gene3D" id="3.40.50.720">
    <property type="entry name" value="NAD(P)-binding Rossmann-like Domain"/>
    <property type="match status" value="1"/>
</dbReference>
<dbReference type="SUPFAM" id="SSF51735">
    <property type="entry name" value="NAD(P)-binding Rossmann-fold domains"/>
    <property type="match status" value="1"/>
</dbReference>
<dbReference type="Pfam" id="PF22725">
    <property type="entry name" value="GFO_IDH_MocA_C3"/>
    <property type="match status" value="1"/>
</dbReference>
<dbReference type="InterPro" id="IPR050984">
    <property type="entry name" value="Gfo/Idh/MocA_domain"/>
</dbReference>
<dbReference type="GO" id="GO:0016491">
    <property type="term" value="F:oxidoreductase activity"/>
    <property type="evidence" value="ECO:0007669"/>
    <property type="project" value="UniProtKB-KW"/>
</dbReference>
<evidence type="ECO:0000256" key="1">
    <source>
        <dbReference type="ARBA" id="ARBA00010928"/>
    </source>
</evidence>
<dbReference type="SUPFAM" id="SSF55347">
    <property type="entry name" value="Glyceraldehyde-3-phosphate dehydrogenase-like, C-terminal domain"/>
    <property type="match status" value="1"/>
</dbReference>
<dbReference type="Proteomes" id="UP000000564">
    <property type="component" value="Chromosome"/>
</dbReference>
<dbReference type="GO" id="GO:0000166">
    <property type="term" value="F:nucleotide binding"/>
    <property type="evidence" value="ECO:0007669"/>
    <property type="project" value="InterPro"/>
</dbReference>
<organism evidence="5 6">
    <name type="scientific">Streptococcus pyogenes serotype M3 (strain ATCC BAA-595 / MGAS315)</name>
    <dbReference type="NCBI Taxonomy" id="198466"/>
    <lineage>
        <taxon>Bacteria</taxon>
        <taxon>Bacillati</taxon>
        <taxon>Bacillota</taxon>
        <taxon>Bacilli</taxon>
        <taxon>Lactobacillales</taxon>
        <taxon>Streptococcaceae</taxon>
        <taxon>Streptococcus</taxon>
    </lineage>
</organism>
<evidence type="ECO:0000313" key="5">
    <source>
        <dbReference type="EMBL" id="AAM79878.1"/>
    </source>
</evidence>
<dbReference type="Gene3D" id="3.30.360.10">
    <property type="entry name" value="Dihydrodipicolinate Reductase, domain 2"/>
    <property type="match status" value="1"/>
</dbReference>
<evidence type="ECO:0000259" key="4">
    <source>
        <dbReference type="Pfam" id="PF22725"/>
    </source>
</evidence>
<evidence type="ECO:0000313" key="6">
    <source>
        <dbReference type="Proteomes" id="UP000000564"/>
    </source>
</evidence>
<dbReference type="PANTHER" id="PTHR22604">
    <property type="entry name" value="OXIDOREDUCTASES"/>
    <property type="match status" value="1"/>
</dbReference>